<evidence type="ECO:0000313" key="4">
    <source>
        <dbReference type="Proteomes" id="UP000431269"/>
    </source>
</evidence>
<reference evidence="4" key="1">
    <citation type="submission" date="2019-12" db="EMBL/GenBank/DDBJ databases">
        <title>Complete genome of Terracaulis silvestris 0127_4.</title>
        <authorList>
            <person name="Vieira S."/>
            <person name="Riedel T."/>
            <person name="Sproer C."/>
            <person name="Pascual J."/>
            <person name="Boedeker C."/>
            <person name="Overmann J."/>
        </authorList>
    </citation>
    <scope>NUCLEOTIDE SEQUENCE [LARGE SCALE GENOMIC DNA]</scope>
    <source>
        <strain evidence="4">0127_4</strain>
    </source>
</reference>
<evidence type="ECO:0000256" key="1">
    <source>
        <dbReference type="SAM" id="Phobius"/>
    </source>
</evidence>
<dbReference type="GO" id="GO:0005886">
    <property type="term" value="C:plasma membrane"/>
    <property type="evidence" value="ECO:0007669"/>
    <property type="project" value="TreeGrafter"/>
</dbReference>
<evidence type="ECO:0000313" key="3">
    <source>
        <dbReference type="EMBL" id="QGZ96050.1"/>
    </source>
</evidence>
<accession>A0A6I6MLB5</accession>
<dbReference type="GO" id="GO:0000270">
    <property type="term" value="P:peptidoglycan metabolic process"/>
    <property type="evidence" value="ECO:0007669"/>
    <property type="project" value="TreeGrafter"/>
</dbReference>
<keyword evidence="1" id="KW-0812">Transmembrane</keyword>
<keyword evidence="1" id="KW-1133">Transmembrane helix</keyword>
<dbReference type="PANTHER" id="PTHR30336:SF4">
    <property type="entry name" value="ENVELOPE BIOGENESIS FACTOR ELYC"/>
    <property type="match status" value="1"/>
</dbReference>
<proteinExistence type="predicted"/>
<keyword evidence="1" id="KW-0472">Membrane</keyword>
<dbReference type="Pfam" id="PF02698">
    <property type="entry name" value="DUF218"/>
    <property type="match status" value="1"/>
</dbReference>
<dbReference type="InterPro" id="IPR051599">
    <property type="entry name" value="Cell_Envelope_Assoc"/>
</dbReference>
<protein>
    <recommendedName>
        <fullName evidence="2">DUF218 domain-containing protein</fullName>
    </recommendedName>
</protein>
<dbReference type="AlphaFoldDB" id="A0A6I6MLB5"/>
<dbReference type="RefSeq" id="WP_158766865.1">
    <property type="nucleotide sequence ID" value="NZ_CP047045.1"/>
</dbReference>
<sequence length="205" mass="22594">MRSIGLWAIVIAAIAFIVGFWNFANDVRQDVVEEPPPAEAIVALTGGSLERLSTGVRLLEQHKGQRLLISGVNRIVTDAELFEVLELDGELAECCVDLGRSADDTLGNAAETAAWAREHNYTRLILVTDDYHMPRSRAELTLAMPEVEIYPYPVQTRWTDPDLWRSDIGAASRIGAEYVKYLVIRGREALIGLGSNAEDGDTEPA</sequence>
<feature type="transmembrane region" description="Helical" evidence="1">
    <location>
        <begin position="6"/>
        <end position="24"/>
    </location>
</feature>
<keyword evidence="4" id="KW-1185">Reference proteome</keyword>
<evidence type="ECO:0000259" key="2">
    <source>
        <dbReference type="Pfam" id="PF02698"/>
    </source>
</evidence>
<dbReference type="EMBL" id="CP047045">
    <property type="protein sequence ID" value="QGZ96050.1"/>
    <property type="molecule type" value="Genomic_DNA"/>
</dbReference>
<dbReference type="GO" id="GO:0043164">
    <property type="term" value="P:Gram-negative-bacterium-type cell wall biogenesis"/>
    <property type="evidence" value="ECO:0007669"/>
    <property type="project" value="TreeGrafter"/>
</dbReference>
<dbReference type="Proteomes" id="UP000431269">
    <property type="component" value="Chromosome"/>
</dbReference>
<dbReference type="PANTHER" id="PTHR30336">
    <property type="entry name" value="INNER MEMBRANE PROTEIN, PROBABLE PERMEASE"/>
    <property type="match status" value="1"/>
</dbReference>
<feature type="domain" description="DUF218" evidence="2">
    <location>
        <begin position="40"/>
        <end position="164"/>
    </location>
</feature>
<dbReference type="KEGG" id="tsv:DSM104635_02906"/>
<name>A0A6I6MLB5_9CAUL</name>
<dbReference type="InterPro" id="IPR003848">
    <property type="entry name" value="DUF218"/>
</dbReference>
<dbReference type="CDD" id="cd06259">
    <property type="entry name" value="YdcF-like"/>
    <property type="match status" value="1"/>
</dbReference>
<gene>
    <name evidence="3" type="ORF">DSM104635_02906</name>
</gene>
<organism evidence="3 4">
    <name type="scientific">Terricaulis silvestris</name>
    <dbReference type="NCBI Taxonomy" id="2686094"/>
    <lineage>
        <taxon>Bacteria</taxon>
        <taxon>Pseudomonadati</taxon>
        <taxon>Pseudomonadota</taxon>
        <taxon>Alphaproteobacteria</taxon>
        <taxon>Caulobacterales</taxon>
        <taxon>Caulobacteraceae</taxon>
        <taxon>Terricaulis</taxon>
    </lineage>
</organism>